<dbReference type="Proteomes" id="UP000192652">
    <property type="component" value="Unassembled WGS sequence"/>
</dbReference>
<feature type="region of interest" description="Disordered" evidence="1">
    <location>
        <begin position="1"/>
        <end position="22"/>
    </location>
</feature>
<dbReference type="PANTHER" id="PTHR46361">
    <property type="entry name" value="ELECTRON CARRIER/ PROTEIN DISULFIDE OXIDOREDUCTASE"/>
    <property type="match status" value="1"/>
</dbReference>
<name>A0ABX3P882_9HYPH</name>
<comment type="caution">
    <text evidence="3">The sequence shown here is derived from an EMBL/GenBank/DDBJ whole genome shotgun (WGS) entry which is preliminary data.</text>
</comment>
<evidence type="ECO:0000259" key="2">
    <source>
        <dbReference type="Pfam" id="PF04784"/>
    </source>
</evidence>
<organism evidence="3 4">
    <name type="scientific">Xaviernesmea rhizosphaerae</name>
    <dbReference type="NCBI Taxonomy" id="1672749"/>
    <lineage>
        <taxon>Bacteria</taxon>
        <taxon>Pseudomonadati</taxon>
        <taxon>Pseudomonadota</taxon>
        <taxon>Alphaproteobacteria</taxon>
        <taxon>Hyphomicrobiales</taxon>
        <taxon>Rhizobiaceae</taxon>
        <taxon>Rhizobium/Agrobacterium group</taxon>
        <taxon>Xaviernesmea</taxon>
    </lineage>
</organism>
<reference evidence="3 4" key="1">
    <citation type="journal article" date="2017" name="Antonie Van Leeuwenhoek">
        <title>Rhizobium rhizosphaerae sp. nov., a novel species isolated from rice rhizosphere.</title>
        <authorList>
            <person name="Zhao J.J."/>
            <person name="Zhang J."/>
            <person name="Zhang R.J."/>
            <person name="Zhang C.W."/>
            <person name="Yin H.Q."/>
            <person name="Zhang X.X."/>
        </authorList>
    </citation>
    <scope>NUCLEOTIDE SEQUENCE [LARGE SCALE GENOMIC DNA]</scope>
    <source>
        <strain evidence="3 4">RD15</strain>
    </source>
</reference>
<dbReference type="EMBL" id="MSPX01000020">
    <property type="protein sequence ID" value="OQP84486.1"/>
    <property type="molecule type" value="Genomic_DNA"/>
</dbReference>
<dbReference type="InterPro" id="IPR006311">
    <property type="entry name" value="TAT_signal"/>
</dbReference>
<evidence type="ECO:0000256" key="1">
    <source>
        <dbReference type="SAM" id="MobiDB-lite"/>
    </source>
</evidence>
<dbReference type="PROSITE" id="PS51318">
    <property type="entry name" value="TAT"/>
    <property type="match status" value="1"/>
</dbReference>
<feature type="domain" description="DUF547" evidence="2">
    <location>
        <begin position="109"/>
        <end position="224"/>
    </location>
</feature>
<protein>
    <recommendedName>
        <fullName evidence="2">DUF547 domain-containing protein</fullName>
    </recommendedName>
</protein>
<keyword evidence="4" id="KW-1185">Reference proteome</keyword>
<accession>A0ABX3P882</accession>
<dbReference type="InterPro" id="IPR006869">
    <property type="entry name" value="DUF547"/>
</dbReference>
<proteinExistence type="predicted"/>
<dbReference type="PANTHER" id="PTHR46361:SF3">
    <property type="entry name" value="ELECTRON CARRIER_ PROTEIN DISULFIDE OXIDOREDUCTASE"/>
    <property type="match status" value="1"/>
</dbReference>
<feature type="compositionally biased region" description="Basic and acidic residues" evidence="1">
    <location>
        <begin position="1"/>
        <end position="15"/>
    </location>
</feature>
<dbReference type="Pfam" id="PF04784">
    <property type="entry name" value="DUF547"/>
    <property type="match status" value="1"/>
</dbReference>
<gene>
    <name evidence="3" type="ORF">BTR14_19110</name>
</gene>
<evidence type="ECO:0000313" key="4">
    <source>
        <dbReference type="Proteomes" id="UP000192652"/>
    </source>
</evidence>
<sequence length="289" mass="31526">MGPERNSQENKKEGRMSPMHDNISRRGVLSLAGAGLVAITSRPAIASSFSALAPVGTSSADHSSFDQLLQRYVKPDKSRYNRVDYNSLRREGATALKSYLDGLSRIDASRLSRNEGHAFWINLYNAKTLEVVIDHYPVASIKDIKLGGGGLFKTGPWSKKIIMVSGTELSLDDIEHEIVRGLFKDPMSHYGLNCASYSCPNLSATAYSGGNVDALLAENARDYVNHPRGITVSDGEITASKIYSWYADDFGGKGALKAHWKSLASVDLAKRIDTASVGSFVYDWSLNDV</sequence>
<evidence type="ECO:0000313" key="3">
    <source>
        <dbReference type="EMBL" id="OQP84486.1"/>
    </source>
</evidence>